<proteinExistence type="predicted"/>
<organism evidence="3 4">
    <name type="scientific">Batrachochytrium dendrobatidis (strain JEL423)</name>
    <dbReference type="NCBI Taxonomy" id="403673"/>
    <lineage>
        <taxon>Eukaryota</taxon>
        <taxon>Fungi</taxon>
        <taxon>Fungi incertae sedis</taxon>
        <taxon>Chytridiomycota</taxon>
        <taxon>Chytridiomycota incertae sedis</taxon>
        <taxon>Chytridiomycetes</taxon>
        <taxon>Rhizophydiales</taxon>
        <taxon>Rhizophydiales incertae sedis</taxon>
        <taxon>Batrachochytrium</taxon>
    </lineage>
</organism>
<dbReference type="AlphaFoldDB" id="A0A177WRC6"/>
<reference evidence="3 4" key="2">
    <citation type="submission" date="2016-05" db="EMBL/GenBank/DDBJ databases">
        <title>Lineage-specific infection strategies underlie the spectrum of fungal disease in amphibians.</title>
        <authorList>
            <person name="Cuomo C.A."/>
            <person name="Farrer R.A."/>
            <person name="James T."/>
            <person name="Longcore J."/>
            <person name="Birren B."/>
        </authorList>
    </citation>
    <scope>NUCLEOTIDE SEQUENCE [LARGE SCALE GENOMIC DNA]</scope>
    <source>
        <strain evidence="3 4">JEL423</strain>
    </source>
</reference>
<feature type="chain" id="PRO_5008077813" description="Thioredoxin domain-containing protein" evidence="1">
    <location>
        <begin position="26"/>
        <end position="190"/>
    </location>
</feature>
<dbReference type="InterPro" id="IPR013766">
    <property type="entry name" value="Thioredoxin_domain"/>
</dbReference>
<dbReference type="Pfam" id="PF00085">
    <property type="entry name" value="Thioredoxin"/>
    <property type="match status" value="1"/>
</dbReference>
<dbReference type="VEuPathDB" id="FungiDB:BDEG_26095"/>
<reference evidence="3 4" key="1">
    <citation type="submission" date="2006-10" db="EMBL/GenBank/DDBJ databases">
        <title>The Genome Sequence of Batrachochytrium dendrobatidis JEL423.</title>
        <authorList>
            <consortium name="The Broad Institute Genome Sequencing Platform"/>
            <person name="Birren B."/>
            <person name="Lander E."/>
            <person name="Galagan J."/>
            <person name="Cuomo C."/>
            <person name="Devon K."/>
            <person name="Jaffe D."/>
            <person name="Butler J."/>
            <person name="Alvarez P."/>
            <person name="Gnerre S."/>
            <person name="Grabherr M."/>
            <person name="Kleber M."/>
            <person name="Mauceli E."/>
            <person name="Brockman W."/>
            <person name="Young S."/>
            <person name="LaButti K."/>
            <person name="Sykes S."/>
            <person name="DeCaprio D."/>
            <person name="Crawford M."/>
            <person name="Koehrsen M."/>
            <person name="Engels R."/>
            <person name="Montgomery P."/>
            <person name="Pearson M."/>
            <person name="Howarth C."/>
            <person name="Larson L."/>
            <person name="White J."/>
            <person name="O'Leary S."/>
            <person name="Kodira C."/>
            <person name="Zeng Q."/>
            <person name="Yandava C."/>
            <person name="Alvarado L."/>
            <person name="Longcore J."/>
            <person name="James T."/>
        </authorList>
    </citation>
    <scope>NUCLEOTIDE SEQUENCE [LARGE SCALE GENOMIC DNA]</scope>
    <source>
        <strain evidence="3 4">JEL423</strain>
    </source>
</reference>
<evidence type="ECO:0000313" key="4">
    <source>
        <dbReference type="Proteomes" id="UP000077115"/>
    </source>
</evidence>
<dbReference type="InterPro" id="IPR036249">
    <property type="entry name" value="Thioredoxin-like_sf"/>
</dbReference>
<name>A0A177WRC6_BATDL</name>
<feature type="domain" description="Thioredoxin" evidence="2">
    <location>
        <begin position="108"/>
        <end position="170"/>
    </location>
</feature>
<protein>
    <recommendedName>
        <fullName evidence="2">Thioredoxin domain-containing protein</fullName>
    </recommendedName>
</protein>
<sequence length="190" mass="21620">MKPINGVMIVFALAGLGSYSICTNAEYIDSTMENTMENVSNDNEMAYFQSSEFDESANFTYTHLAVHKSAPEIITDQNYTMLYNGSWVVQLYQKRRCSFSARLQLMWPYIIHTGLEHDHQLRFANVEIGQNPVAATVLEIKSLPTLKLIQNGRVFTYIGNMTLPSILTFVSNGTQTARWHNNLPLTYHIL</sequence>
<dbReference type="EMBL" id="DS022308">
    <property type="protein sequence ID" value="OAJ42669.1"/>
    <property type="molecule type" value="Genomic_DNA"/>
</dbReference>
<dbReference type="SUPFAM" id="SSF52833">
    <property type="entry name" value="Thioredoxin-like"/>
    <property type="match status" value="1"/>
</dbReference>
<gene>
    <name evidence="3" type="ORF">BDEG_26095</name>
</gene>
<dbReference type="Proteomes" id="UP000077115">
    <property type="component" value="Unassembled WGS sequence"/>
</dbReference>
<evidence type="ECO:0000313" key="3">
    <source>
        <dbReference type="EMBL" id="OAJ42669.1"/>
    </source>
</evidence>
<evidence type="ECO:0000259" key="2">
    <source>
        <dbReference type="Pfam" id="PF00085"/>
    </source>
</evidence>
<dbReference type="Gene3D" id="3.40.30.10">
    <property type="entry name" value="Glutaredoxin"/>
    <property type="match status" value="1"/>
</dbReference>
<feature type="signal peptide" evidence="1">
    <location>
        <begin position="1"/>
        <end position="25"/>
    </location>
</feature>
<accession>A0A177WRC6</accession>
<keyword evidence="1" id="KW-0732">Signal</keyword>
<evidence type="ECO:0000256" key="1">
    <source>
        <dbReference type="SAM" id="SignalP"/>
    </source>
</evidence>
<dbReference type="OrthoDB" id="74910at2759"/>